<sequence>MDTRKAGRLLIALAVLISLCGVVIHIGAIFAGLSWLRFFNAPQSVLSSYEAGTWLAPASCLVIAGLMGTCAYYAASALGVVRRPPLQRTGLLLMSAICGVRAALLPVLAIRHPELRNTFEILAALIWGSAGVGFMVSFFLTS</sequence>
<accession>A0A0N0GN41</accession>
<keyword evidence="1" id="KW-1133">Transmembrane helix</keyword>
<keyword evidence="3" id="KW-1185">Reference proteome</keyword>
<organism evidence="2 3">
    <name type="scientific">Amantichitinum ursilacus</name>
    <dbReference type="NCBI Taxonomy" id="857265"/>
    <lineage>
        <taxon>Bacteria</taxon>
        <taxon>Pseudomonadati</taxon>
        <taxon>Pseudomonadota</taxon>
        <taxon>Betaproteobacteria</taxon>
        <taxon>Neisseriales</taxon>
        <taxon>Chitinibacteraceae</taxon>
        <taxon>Amantichitinum</taxon>
    </lineage>
</organism>
<feature type="transmembrane region" description="Helical" evidence="1">
    <location>
        <begin position="54"/>
        <end position="78"/>
    </location>
</feature>
<name>A0A0N0GN41_9NEIS</name>
<feature type="transmembrane region" description="Helical" evidence="1">
    <location>
        <begin position="90"/>
        <end position="109"/>
    </location>
</feature>
<keyword evidence="1" id="KW-0812">Transmembrane</keyword>
<protein>
    <submittedName>
        <fullName evidence="2">Uncharacterized protein</fullName>
    </submittedName>
</protein>
<proteinExistence type="predicted"/>
<reference evidence="2 3" key="1">
    <citation type="submission" date="2015-07" db="EMBL/GenBank/DDBJ databases">
        <title>Draft genome sequence of the Amantichitinum ursilacus IGB-41, a new chitin-degrading bacterium.</title>
        <authorList>
            <person name="Kirstahler P."/>
            <person name="Guenther M."/>
            <person name="Grumaz C."/>
            <person name="Rupp S."/>
            <person name="Zibek S."/>
            <person name="Sohn K."/>
        </authorList>
    </citation>
    <scope>NUCLEOTIDE SEQUENCE [LARGE SCALE GENOMIC DNA]</scope>
    <source>
        <strain evidence="2 3">IGB-41</strain>
    </source>
</reference>
<dbReference type="Proteomes" id="UP000037939">
    <property type="component" value="Unassembled WGS sequence"/>
</dbReference>
<feature type="transmembrane region" description="Helical" evidence="1">
    <location>
        <begin position="9"/>
        <end position="34"/>
    </location>
</feature>
<evidence type="ECO:0000256" key="1">
    <source>
        <dbReference type="SAM" id="Phobius"/>
    </source>
</evidence>
<feature type="transmembrane region" description="Helical" evidence="1">
    <location>
        <begin position="121"/>
        <end position="140"/>
    </location>
</feature>
<evidence type="ECO:0000313" key="2">
    <source>
        <dbReference type="EMBL" id="KPC52309.1"/>
    </source>
</evidence>
<gene>
    <name evidence="2" type="ORF">WG78_14660</name>
</gene>
<dbReference type="AlphaFoldDB" id="A0A0N0GN41"/>
<evidence type="ECO:0000313" key="3">
    <source>
        <dbReference type="Proteomes" id="UP000037939"/>
    </source>
</evidence>
<comment type="caution">
    <text evidence="2">The sequence shown here is derived from an EMBL/GenBank/DDBJ whole genome shotgun (WGS) entry which is preliminary data.</text>
</comment>
<keyword evidence="1" id="KW-0472">Membrane</keyword>
<dbReference type="EMBL" id="LAQT01000010">
    <property type="protein sequence ID" value="KPC52309.1"/>
    <property type="molecule type" value="Genomic_DNA"/>
</dbReference>